<sequence>MSQDQEERRFRIAQPGRFMNNSKEQMFKQFIEKLAVCNNDLDVEIQVVQKNKGTGNPAKPVKAIEVVTVAPEVAPGPSKKKPQKVKITRIIEPSCLPSLSGHILHIDSDEDSRQDFGRYLSEILPDSQAVKGPDD</sequence>
<dbReference type="Proteomes" id="UP000006352">
    <property type="component" value="Unassembled WGS sequence"/>
</dbReference>
<name>J7SD74_9APHY</name>
<dbReference type="AlphaFoldDB" id="J7SD74"/>
<evidence type="ECO:0000313" key="2">
    <source>
        <dbReference type="Proteomes" id="UP000006352"/>
    </source>
</evidence>
<evidence type="ECO:0000313" key="1">
    <source>
        <dbReference type="EMBL" id="CCM07248.1"/>
    </source>
</evidence>
<gene>
    <name evidence="1" type="ORF">FIBRA_09594</name>
</gene>
<reference evidence="1 2" key="1">
    <citation type="journal article" date="2012" name="Appl. Environ. Microbiol.">
        <title>Short-read sequencing for genomic analysis of the brown rot fungus Fibroporia radiculosa.</title>
        <authorList>
            <person name="Tang J.D."/>
            <person name="Perkins A.D."/>
            <person name="Sonstegard T.S."/>
            <person name="Schroeder S.G."/>
            <person name="Burgess S.C."/>
            <person name="Diehl S.V."/>
        </authorList>
    </citation>
    <scope>NUCLEOTIDE SEQUENCE [LARGE SCALE GENOMIC DNA]</scope>
    <source>
        <strain evidence="1 2">TFFH 294</strain>
    </source>
</reference>
<proteinExistence type="predicted"/>
<accession>J7SD74</accession>
<dbReference type="EMBL" id="HE797716">
    <property type="protein sequence ID" value="CCM07248.1"/>
    <property type="molecule type" value="Genomic_DNA"/>
</dbReference>
<organism evidence="1 2">
    <name type="scientific">Fibroporia radiculosa</name>
    <dbReference type="NCBI Taxonomy" id="599839"/>
    <lineage>
        <taxon>Eukaryota</taxon>
        <taxon>Fungi</taxon>
        <taxon>Dikarya</taxon>
        <taxon>Basidiomycota</taxon>
        <taxon>Agaricomycotina</taxon>
        <taxon>Agaricomycetes</taxon>
        <taxon>Polyporales</taxon>
        <taxon>Fibroporiaceae</taxon>
        <taxon>Fibroporia</taxon>
    </lineage>
</organism>
<dbReference type="HOGENOM" id="CLU_1885805_0_0_1"/>
<keyword evidence="2" id="KW-1185">Reference proteome</keyword>
<protein>
    <submittedName>
        <fullName evidence="1">Uncharacterized protein</fullName>
    </submittedName>
</protein>
<dbReference type="RefSeq" id="XP_012177269.1">
    <property type="nucleotide sequence ID" value="XM_012321879.1"/>
</dbReference>
<dbReference type="GeneID" id="24102148"/>
<dbReference type="InParanoid" id="J7SD74"/>